<sequence>MMTSHLFSAIPPSHDCRSTDEDTFISIHRRCLCLSVSLFVITFITRFP</sequence>
<dbReference type="AlphaFoldDB" id="A0A9I9E6X9"/>
<accession>A0A9I9E6X9</accession>
<name>A0A9I9E6X9_CUCME</name>
<reference evidence="1" key="1">
    <citation type="submission" date="2023-03" db="UniProtKB">
        <authorList>
            <consortium name="EnsemblPlants"/>
        </authorList>
    </citation>
    <scope>IDENTIFICATION</scope>
</reference>
<evidence type="ECO:0000313" key="1">
    <source>
        <dbReference type="EnsemblPlants" id="MELO3C029629.2.1"/>
    </source>
</evidence>
<dbReference type="Gramene" id="MELO3C029629.2.1">
    <property type="protein sequence ID" value="MELO3C029629.2.1"/>
    <property type="gene ID" value="MELO3C029629.2"/>
</dbReference>
<dbReference type="EnsemblPlants" id="MELO3C029629.2.1">
    <property type="protein sequence ID" value="MELO3C029629.2.1"/>
    <property type="gene ID" value="MELO3C029629.2"/>
</dbReference>
<organism evidence="1">
    <name type="scientific">Cucumis melo</name>
    <name type="common">Muskmelon</name>
    <dbReference type="NCBI Taxonomy" id="3656"/>
    <lineage>
        <taxon>Eukaryota</taxon>
        <taxon>Viridiplantae</taxon>
        <taxon>Streptophyta</taxon>
        <taxon>Embryophyta</taxon>
        <taxon>Tracheophyta</taxon>
        <taxon>Spermatophyta</taxon>
        <taxon>Magnoliopsida</taxon>
        <taxon>eudicotyledons</taxon>
        <taxon>Gunneridae</taxon>
        <taxon>Pentapetalae</taxon>
        <taxon>rosids</taxon>
        <taxon>fabids</taxon>
        <taxon>Cucurbitales</taxon>
        <taxon>Cucurbitaceae</taxon>
        <taxon>Benincaseae</taxon>
        <taxon>Cucumis</taxon>
    </lineage>
</organism>
<proteinExistence type="predicted"/>
<protein>
    <submittedName>
        <fullName evidence="1">Uncharacterized protein</fullName>
    </submittedName>
</protein>